<dbReference type="Gene3D" id="1.10.8.10">
    <property type="entry name" value="DNA helicase RuvA subunit, C-terminal domain"/>
    <property type="match status" value="1"/>
</dbReference>
<dbReference type="OrthoDB" id="9800643at2"/>
<dbReference type="RefSeq" id="WP_146779846.1">
    <property type="nucleotide sequence ID" value="NZ_CP042434.1"/>
</dbReference>
<accession>A0A5B8VHD6</accession>
<evidence type="ECO:0000259" key="7">
    <source>
        <dbReference type="Pfam" id="PF17827"/>
    </source>
</evidence>
<dbReference type="InterPro" id="IPR002052">
    <property type="entry name" value="DNA_methylase_N6_adenine_CS"/>
</dbReference>
<comment type="catalytic activity">
    <reaction evidence="5">
        <text>L-glutaminyl-[peptide chain release factor] + S-adenosyl-L-methionine = N(5)-methyl-L-glutaminyl-[peptide chain release factor] + S-adenosyl-L-homocysteine + H(+)</text>
        <dbReference type="Rhea" id="RHEA:42896"/>
        <dbReference type="Rhea" id="RHEA-COMP:10271"/>
        <dbReference type="Rhea" id="RHEA-COMP:10272"/>
        <dbReference type="ChEBI" id="CHEBI:15378"/>
        <dbReference type="ChEBI" id="CHEBI:30011"/>
        <dbReference type="ChEBI" id="CHEBI:57856"/>
        <dbReference type="ChEBI" id="CHEBI:59789"/>
        <dbReference type="ChEBI" id="CHEBI:61891"/>
        <dbReference type="EC" id="2.1.1.297"/>
    </reaction>
</comment>
<dbReference type="InterPro" id="IPR007848">
    <property type="entry name" value="Small_mtfrase_dom"/>
</dbReference>
<dbReference type="GO" id="GO:0032259">
    <property type="term" value="P:methylation"/>
    <property type="evidence" value="ECO:0007669"/>
    <property type="project" value="UniProtKB-KW"/>
</dbReference>
<dbReference type="EC" id="2.1.1.297" evidence="1"/>
<dbReference type="GO" id="GO:0003676">
    <property type="term" value="F:nucleic acid binding"/>
    <property type="evidence" value="ECO:0007669"/>
    <property type="project" value="InterPro"/>
</dbReference>
<dbReference type="Pfam" id="PF05175">
    <property type="entry name" value="MTS"/>
    <property type="match status" value="1"/>
</dbReference>
<dbReference type="PANTHER" id="PTHR18895">
    <property type="entry name" value="HEMK METHYLTRANSFERASE"/>
    <property type="match status" value="1"/>
</dbReference>
<protein>
    <recommendedName>
        <fullName evidence="1">peptide chain release factor N(5)-glutamine methyltransferase</fullName>
        <ecNumber evidence="1">2.1.1.297</ecNumber>
    </recommendedName>
</protein>
<sequence length="292" mass="33054">MTLKEAGVQLKSSLINYYDIREAAAIADLVLEDLTGLRRVDRILQDKQPLTMTQLWRLKCAIKLLQQKMPVQYVLGYAYFGGLRLKVNNQVLIPRPETEELVEWIVTTIMEESSKSGSPYEKLLLDLGTGSGCIPLAVKRRLPELFVSGCDISDGALGVARHNARLSGLNVDFFKLDILDAQSTEKLPPLDYIVSNPPYIHFDEKLQMEAHVLDFEPHLALFPDKTLPATIFYQKISYLASKRLKPGGHLFMEINPLFVNEIREMLKSAGAVHIEIRKDLQGKDRMVKSVFK</sequence>
<evidence type="ECO:0000313" key="8">
    <source>
        <dbReference type="EMBL" id="QEC70583.1"/>
    </source>
</evidence>
<dbReference type="NCBIfam" id="TIGR03534">
    <property type="entry name" value="RF_mod_PrmC"/>
    <property type="match status" value="1"/>
</dbReference>
<dbReference type="Gene3D" id="3.40.50.150">
    <property type="entry name" value="Vaccinia Virus protein VP39"/>
    <property type="match status" value="1"/>
</dbReference>
<keyword evidence="4" id="KW-0949">S-adenosyl-L-methionine</keyword>
<keyword evidence="2 8" id="KW-0489">Methyltransferase</keyword>
<dbReference type="EMBL" id="CP042434">
    <property type="protein sequence ID" value="QEC70583.1"/>
    <property type="molecule type" value="Genomic_DNA"/>
</dbReference>
<dbReference type="Proteomes" id="UP000321291">
    <property type="component" value="Chromosome"/>
</dbReference>
<reference evidence="8 9" key="1">
    <citation type="journal article" date="2017" name="Int. J. Syst. Evol. Microbiol.">
        <title>Arachidicoccus ginsenosidivorans sp. nov., with ginsenoside-converting activity isolated from ginseng cultivating soil.</title>
        <authorList>
            <person name="Siddiqi M.Z."/>
            <person name="Aslam Z."/>
            <person name="Im W.T."/>
        </authorList>
    </citation>
    <scope>NUCLEOTIDE SEQUENCE [LARGE SCALE GENOMIC DNA]</scope>
    <source>
        <strain evidence="8 9">Gsoil 809</strain>
    </source>
</reference>
<organism evidence="8 9">
    <name type="scientific">Arachidicoccus ginsenosidivorans</name>
    <dbReference type="NCBI Taxonomy" id="496057"/>
    <lineage>
        <taxon>Bacteria</taxon>
        <taxon>Pseudomonadati</taxon>
        <taxon>Bacteroidota</taxon>
        <taxon>Chitinophagia</taxon>
        <taxon>Chitinophagales</taxon>
        <taxon>Chitinophagaceae</taxon>
        <taxon>Arachidicoccus</taxon>
    </lineage>
</organism>
<dbReference type="Pfam" id="PF17827">
    <property type="entry name" value="PrmC_N"/>
    <property type="match status" value="1"/>
</dbReference>
<dbReference type="InterPro" id="IPR004556">
    <property type="entry name" value="HemK-like"/>
</dbReference>
<dbReference type="AlphaFoldDB" id="A0A5B8VHD6"/>
<name>A0A5B8VHD6_9BACT</name>
<dbReference type="PROSITE" id="PS00092">
    <property type="entry name" value="N6_MTASE"/>
    <property type="match status" value="1"/>
</dbReference>
<dbReference type="InterPro" id="IPR029063">
    <property type="entry name" value="SAM-dependent_MTases_sf"/>
</dbReference>
<evidence type="ECO:0000256" key="3">
    <source>
        <dbReference type="ARBA" id="ARBA00022679"/>
    </source>
</evidence>
<dbReference type="PANTHER" id="PTHR18895:SF74">
    <property type="entry name" value="MTRF1L RELEASE FACTOR GLUTAMINE METHYLTRANSFERASE"/>
    <property type="match status" value="1"/>
</dbReference>
<evidence type="ECO:0000259" key="6">
    <source>
        <dbReference type="Pfam" id="PF05175"/>
    </source>
</evidence>
<dbReference type="SUPFAM" id="SSF53335">
    <property type="entry name" value="S-adenosyl-L-methionine-dependent methyltransferases"/>
    <property type="match status" value="1"/>
</dbReference>
<dbReference type="GO" id="GO:0102559">
    <property type="term" value="F:peptide chain release factor N(5)-glutamine methyltransferase activity"/>
    <property type="evidence" value="ECO:0007669"/>
    <property type="project" value="UniProtKB-EC"/>
</dbReference>
<proteinExistence type="predicted"/>
<evidence type="ECO:0000313" key="9">
    <source>
        <dbReference type="Proteomes" id="UP000321291"/>
    </source>
</evidence>
<dbReference type="InterPro" id="IPR040758">
    <property type="entry name" value="PrmC_N"/>
</dbReference>
<keyword evidence="3 8" id="KW-0808">Transferase</keyword>
<evidence type="ECO:0000256" key="1">
    <source>
        <dbReference type="ARBA" id="ARBA00012771"/>
    </source>
</evidence>
<dbReference type="InterPro" id="IPR019874">
    <property type="entry name" value="RF_methyltr_PrmC"/>
</dbReference>
<feature type="domain" description="Release factor glutamine methyltransferase N-terminal" evidence="7">
    <location>
        <begin position="19"/>
        <end position="76"/>
    </location>
</feature>
<dbReference type="KEGG" id="agi:FSB73_01570"/>
<evidence type="ECO:0000256" key="5">
    <source>
        <dbReference type="ARBA" id="ARBA00048391"/>
    </source>
</evidence>
<dbReference type="CDD" id="cd02440">
    <property type="entry name" value="AdoMet_MTases"/>
    <property type="match status" value="1"/>
</dbReference>
<evidence type="ECO:0000256" key="4">
    <source>
        <dbReference type="ARBA" id="ARBA00022691"/>
    </source>
</evidence>
<keyword evidence="9" id="KW-1185">Reference proteome</keyword>
<dbReference type="InterPro" id="IPR050320">
    <property type="entry name" value="N5-glutamine_MTase"/>
</dbReference>
<evidence type="ECO:0000256" key="2">
    <source>
        <dbReference type="ARBA" id="ARBA00022603"/>
    </source>
</evidence>
<gene>
    <name evidence="8" type="primary">prmC</name>
    <name evidence="8" type="ORF">FSB73_01570</name>
</gene>
<dbReference type="NCBIfam" id="TIGR00536">
    <property type="entry name" value="hemK_fam"/>
    <property type="match status" value="1"/>
</dbReference>
<feature type="domain" description="Methyltransferase small" evidence="6">
    <location>
        <begin position="121"/>
        <end position="203"/>
    </location>
</feature>